<dbReference type="EMBL" id="BSTX01000001">
    <property type="protein sequence ID" value="GLZ77252.1"/>
    <property type="molecule type" value="Genomic_DNA"/>
</dbReference>
<organism evidence="1 2">
    <name type="scientific">Actinorhabdospora filicis</name>
    <dbReference type="NCBI Taxonomy" id="1785913"/>
    <lineage>
        <taxon>Bacteria</taxon>
        <taxon>Bacillati</taxon>
        <taxon>Actinomycetota</taxon>
        <taxon>Actinomycetes</taxon>
        <taxon>Micromonosporales</taxon>
        <taxon>Micromonosporaceae</taxon>
        <taxon>Actinorhabdospora</taxon>
    </lineage>
</organism>
<dbReference type="AlphaFoldDB" id="A0A9W6SK24"/>
<evidence type="ECO:0000313" key="2">
    <source>
        <dbReference type="Proteomes" id="UP001165079"/>
    </source>
</evidence>
<gene>
    <name evidence="1" type="ORF">Afil01_20590</name>
</gene>
<dbReference type="RefSeq" id="WP_285662381.1">
    <property type="nucleotide sequence ID" value="NZ_BSTX01000001.1"/>
</dbReference>
<reference evidence="1" key="1">
    <citation type="submission" date="2023-03" db="EMBL/GenBank/DDBJ databases">
        <title>Actinorhabdospora filicis NBRC 111898.</title>
        <authorList>
            <person name="Ichikawa N."/>
            <person name="Sato H."/>
            <person name="Tonouchi N."/>
        </authorList>
    </citation>
    <scope>NUCLEOTIDE SEQUENCE</scope>
    <source>
        <strain evidence="1">NBRC 111898</strain>
    </source>
</reference>
<proteinExistence type="predicted"/>
<accession>A0A9W6SK24</accession>
<sequence>MTPGQAALLAAPRWAWLPDVLERWYATPLRAADSATPPEGLPGVLAEWFTLVGSRLREVQDSPATPGRLARDGELVEVWTENQGCWSLLAGPGEDPVCELDDGGYFPAFAPAPLSAVLRGMLMSDTLVAAWSGEPGALGPLAPGVRGGVVQGPAEAALAAVVAAYPALPLWPNPMWREAPRGDAGTVLRGSEGSWLEWMTADEESHARLAAVVDLTGTEEEA</sequence>
<protein>
    <submittedName>
        <fullName evidence="1">Uncharacterized protein</fullName>
    </submittedName>
</protein>
<evidence type="ECO:0000313" key="1">
    <source>
        <dbReference type="EMBL" id="GLZ77252.1"/>
    </source>
</evidence>
<keyword evidence="2" id="KW-1185">Reference proteome</keyword>
<name>A0A9W6SK24_9ACTN</name>
<dbReference type="Proteomes" id="UP001165079">
    <property type="component" value="Unassembled WGS sequence"/>
</dbReference>
<comment type="caution">
    <text evidence="1">The sequence shown here is derived from an EMBL/GenBank/DDBJ whole genome shotgun (WGS) entry which is preliminary data.</text>
</comment>